<evidence type="ECO:0000313" key="1">
    <source>
        <dbReference type="EMBL" id="CAI9711995.1"/>
    </source>
</evidence>
<dbReference type="EMBL" id="OX596090">
    <property type="protein sequence ID" value="CAI9711995.1"/>
    <property type="molecule type" value="Genomic_DNA"/>
</dbReference>
<evidence type="ECO:0000313" key="2">
    <source>
        <dbReference type="Proteomes" id="UP001162501"/>
    </source>
</evidence>
<name>A0ACB0FFY4_RANTA</name>
<accession>A0ACB0FFY4</accession>
<organism evidence="1 2">
    <name type="scientific">Rangifer tarandus platyrhynchus</name>
    <name type="common">Svalbard reindeer</name>
    <dbReference type="NCBI Taxonomy" id="3082113"/>
    <lineage>
        <taxon>Eukaryota</taxon>
        <taxon>Metazoa</taxon>
        <taxon>Chordata</taxon>
        <taxon>Craniata</taxon>
        <taxon>Vertebrata</taxon>
        <taxon>Euteleostomi</taxon>
        <taxon>Mammalia</taxon>
        <taxon>Eutheria</taxon>
        <taxon>Laurasiatheria</taxon>
        <taxon>Artiodactyla</taxon>
        <taxon>Ruminantia</taxon>
        <taxon>Pecora</taxon>
        <taxon>Cervidae</taxon>
        <taxon>Odocoileinae</taxon>
        <taxon>Rangifer</taxon>
    </lineage>
</organism>
<protein>
    <submittedName>
        <fullName evidence="1">Uncharacterized protein</fullName>
    </submittedName>
</protein>
<proteinExistence type="predicted"/>
<reference evidence="1" key="1">
    <citation type="submission" date="2023-05" db="EMBL/GenBank/DDBJ databases">
        <authorList>
            <consortium name="ELIXIR-Norway"/>
        </authorList>
    </citation>
    <scope>NUCLEOTIDE SEQUENCE</scope>
</reference>
<gene>
    <name evidence="1" type="ORF">MRATA1EN3_LOCUS23208</name>
</gene>
<sequence>MLSGSWQARRCAPRGPLRTTWSSAGLATVSAERRPPPAGSPPHRPGGCPQRLPRSDPNISTLGSLGAGLPASSSDLG</sequence>
<dbReference type="Proteomes" id="UP001162501">
    <property type="component" value="Chromosome 6"/>
</dbReference>